<comment type="caution">
    <text evidence="3">The sequence shown here is derived from an EMBL/GenBank/DDBJ whole genome shotgun (WGS) entry which is preliminary data.</text>
</comment>
<keyword evidence="2" id="KW-0342">GTP-binding</keyword>
<evidence type="ECO:0000313" key="4">
    <source>
        <dbReference type="Proteomes" id="UP001500037"/>
    </source>
</evidence>
<evidence type="ECO:0000313" key="3">
    <source>
        <dbReference type="EMBL" id="GAA1264540.1"/>
    </source>
</evidence>
<dbReference type="Gene3D" id="2.40.30.10">
    <property type="entry name" value="Translation factors"/>
    <property type="match status" value="1"/>
</dbReference>
<name>A0ABP4HG32_9ACTN</name>
<organism evidence="3 4">
    <name type="scientific">Kitasatospora nipponensis</name>
    <dbReference type="NCBI Taxonomy" id="258049"/>
    <lineage>
        <taxon>Bacteria</taxon>
        <taxon>Bacillati</taxon>
        <taxon>Actinomycetota</taxon>
        <taxon>Actinomycetes</taxon>
        <taxon>Kitasatosporales</taxon>
        <taxon>Streptomycetaceae</taxon>
        <taxon>Kitasatospora</taxon>
    </lineage>
</organism>
<dbReference type="Proteomes" id="UP001500037">
    <property type="component" value="Unassembled WGS sequence"/>
</dbReference>
<keyword evidence="1" id="KW-0547">Nucleotide-binding</keyword>
<proteinExistence type="predicted"/>
<gene>
    <name evidence="3" type="ORF">GCM10009665_62410</name>
</gene>
<evidence type="ECO:0000256" key="1">
    <source>
        <dbReference type="ARBA" id="ARBA00022741"/>
    </source>
</evidence>
<protein>
    <submittedName>
        <fullName evidence="3">Uncharacterized protein</fullName>
    </submittedName>
</protein>
<keyword evidence="4" id="KW-1185">Reference proteome</keyword>
<sequence length="193" mass="20809">MDIRELLEGASLLVPEALATGNDLTLDDLWEHLSQDEWDVALGLLEELGAVRPLPPGSWQALASAAEQLGFERSAAWCHWRGYETRHGVIRADLTLLPAGEGGRRTPISGAGVLRPMWDIGNRSPTGGPAQNIAGLWVESTPLLEPGGRATVRLAPLDPAQWRHLRPGQVITLHEGRPVGGTAVVLEVRRPAP</sequence>
<dbReference type="EMBL" id="BAAALF010000165">
    <property type="protein sequence ID" value="GAA1264540.1"/>
    <property type="molecule type" value="Genomic_DNA"/>
</dbReference>
<reference evidence="4" key="1">
    <citation type="journal article" date="2019" name="Int. J. Syst. Evol. Microbiol.">
        <title>The Global Catalogue of Microorganisms (GCM) 10K type strain sequencing project: providing services to taxonomists for standard genome sequencing and annotation.</title>
        <authorList>
            <consortium name="The Broad Institute Genomics Platform"/>
            <consortium name="The Broad Institute Genome Sequencing Center for Infectious Disease"/>
            <person name="Wu L."/>
            <person name="Ma J."/>
        </authorList>
    </citation>
    <scope>NUCLEOTIDE SEQUENCE [LARGE SCALE GENOMIC DNA]</scope>
    <source>
        <strain evidence="4">JCM 13004</strain>
    </source>
</reference>
<evidence type="ECO:0000256" key="2">
    <source>
        <dbReference type="ARBA" id="ARBA00023134"/>
    </source>
</evidence>
<dbReference type="RefSeq" id="WP_344445449.1">
    <property type="nucleotide sequence ID" value="NZ_BAAALF010000165.1"/>
</dbReference>
<dbReference type="SUPFAM" id="SSF50465">
    <property type="entry name" value="EF-Tu/eEF-1alpha/eIF2-gamma C-terminal domain"/>
    <property type="match status" value="1"/>
</dbReference>
<accession>A0ABP4HG32</accession>
<dbReference type="InterPro" id="IPR009001">
    <property type="entry name" value="Transl_elong_EF1A/Init_IF2_C"/>
</dbReference>